<evidence type="ECO:0000259" key="11">
    <source>
        <dbReference type="PROSITE" id="PS50024"/>
    </source>
</evidence>
<keyword evidence="10" id="KW-1133">Transmembrane helix</keyword>
<comment type="caution">
    <text evidence="12">The sequence shown here is derived from an EMBL/GenBank/DDBJ whole genome shotgun (WGS) entry which is preliminary data.</text>
</comment>
<evidence type="ECO:0000256" key="7">
    <source>
        <dbReference type="ARBA" id="ARBA00023157"/>
    </source>
</evidence>
<evidence type="ECO:0000313" key="12">
    <source>
        <dbReference type="EMBL" id="KAK7938995.1"/>
    </source>
</evidence>
<keyword evidence="13" id="KW-1185">Reference proteome</keyword>
<feature type="region of interest" description="Disordered" evidence="9">
    <location>
        <begin position="190"/>
        <end position="248"/>
    </location>
</feature>
<dbReference type="SMART" id="SM00200">
    <property type="entry name" value="SEA"/>
    <property type="match status" value="1"/>
</dbReference>
<feature type="compositionally biased region" description="Polar residues" evidence="9">
    <location>
        <begin position="93"/>
        <end position="129"/>
    </location>
</feature>
<evidence type="ECO:0000256" key="3">
    <source>
        <dbReference type="ARBA" id="ARBA00022536"/>
    </source>
</evidence>
<protein>
    <recommendedName>
        <fullName evidence="11">SEA domain-containing protein</fullName>
    </recommendedName>
</protein>
<keyword evidence="2" id="KW-1003">Cell membrane</keyword>
<feature type="compositionally biased region" description="Polar residues" evidence="9">
    <location>
        <begin position="24"/>
        <end position="63"/>
    </location>
</feature>
<comment type="subcellular location">
    <subcellularLocation>
        <location evidence="1">Cell membrane</location>
    </subcellularLocation>
</comment>
<keyword evidence="10" id="KW-0812">Transmembrane</keyword>
<keyword evidence="3" id="KW-0245">EGF-like domain</keyword>
<reference evidence="13" key="1">
    <citation type="submission" date="2024-04" db="EMBL/GenBank/DDBJ databases">
        <title>Salinicola lusitanus LLJ914,a marine bacterium isolated from the Okinawa Trough.</title>
        <authorList>
            <person name="Li J."/>
        </authorList>
    </citation>
    <scope>NUCLEOTIDE SEQUENCE [LARGE SCALE GENOMIC DNA]</scope>
</reference>
<evidence type="ECO:0000256" key="2">
    <source>
        <dbReference type="ARBA" id="ARBA00022475"/>
    </source>
</evidence>
<evidence type="ECO:0000256" key="10">
    <source>
        <dbReference type="SAM" id="Phobius"/>
    </source>
</evidence>
<sequence>MIIITVSEFACGISATTVDNATSANVTSSTEPPITTVSLQSTSNHSVTSLPASSPQRGDTSIFSTTRKTSVKPTTTNQNSTSSANNQTSATSPETRLTASNRDNSTTIVTPGQNHSTNDKTTIITNGRSTYDKPKQQHDNCRQYDNATIVDYKIKRQFYNSRKDNTSYPFKVYRDNRSDDISIWIHVTTPGSNTVKPTGNTSNSSPSATTSGVTTGSTKATSSEPAKTTVATTTETSPKTTVTTAAPTTSTTTATPIIVCPEKPCPAESVCLNSTCACVAGSYLNEGNCVKGQVFPGQLRVVSLNYSNEMSDRASAVFQKTAAQISAQLYEILKDQPGYVRSDVIKLVKGSVIATVDNIYKDTNVTQTDVNKAIDQAITSSLSNNILSGATYNAANLCDSSVSPCDFSTTSCTPVKGQPICSCLAGYISINQLYSNNKSCQACPSGQRAVGNTCQPCSFGYSGFNCNDSSLLAVVVISCVLGGILLLLILFLIAFCCWKGCSSKSDSNFESPYSISNLNQSWPTDVPPIPRANTHWEAAGPSFEMTEGGSTNALVDKKNHTNGLLNPKGWKKTGSYDLQPDDMKTFKGQNTSRSGNRTRDLISSKISKSKSYHPVSFGSVSFGWGRRRGRGAALDPSHFIMCARPHLMRYGRSPPLHPLVDRCTNRSATAPPL</sequence>
<name>A0AAW0PU08_9GOBI</name>
<proteinExistence type="predicted"/>
<gene>
    <name evidence="12" type="ORF">WMY93_002321</name>
</gene>
<keyword evidence="6 10" id="KW-0472">Membrane</keyword>
<evidence type="ECO:0000256" key="8">
    <source>
        <dbReference type="ARBA" id="ARBA00023180"/>
    </source>
</evidence>
<evidence type="ECO:0000256" key="9">
    <source>
        <dbReference type="SAM" id="MobiDB-lite"/>
    </source>
</evidence>
<dbReference type="Proteomes" id="UP001460270">
    <property type="component" value="Unassembled WGS sequence"/>
</dbReference>
<evidence type="ECO:0000313" key="13">
    <source>
        <dbReference type="Proteomes" id="UP001460270"/>
    </source>
</evidence>
<organism evidence="12 13">
    <name type="scientific">Mugilogobius chulae</name>
    <name type="common">yellowstripe goby</name>
    <dbReference type="NCBI Taxonomy" id="88201"/>
    <lineage>
        <taxon>Eukaryota</taxon>
        <taxon>Metazoa</taxon>
        <taxon>Chordata</taxon>
        <taxon>Craniata</taxon>
        <taxon>Vertebrata</taxon>
        <taxon>Euteleostomi</taxon>
        <taxon>Actinopterygii</taxon>
        <taxon>Neopterygii</taxon>
        <taxon>Teleostei</taxon>
        <taxon>Neoteleostei</taxon>
        <taxon>Acanthomorphata</taxon>
        <taxon>Gobiaria</taxon>
        <taxon>Gobiiformes</taxon>
        <taxon>Gobioidei</taxon>
        <taxon>Gobiidae</taxon>
        <taxon>Gobionellinae</taxon>
        <taxon>Mugilogobius</taxon>
    </lineage>
</organism>
<dbReference type="PANTHER" id="PTHR24037">
    <property type="entry name" value="HEART DEVELOPMENT PROTEIN WITH EGF-LIKE DOMAINS 1"/>
    <property type="match status" value="1"/>
</dbReference>
<dbReference type="InterPro" id="IPR036364">
    <property type="entry name" value="SEA_dom_sf"/>
</dbReference>
<evidence type="ECO:0000256" key="1">
    <source>
        <dbReference type="ARBA" id="ARBA00004236"/>
    </source>
</evidence>
<dbReference type="EMBL" id="JBBPFD010000002">
    <property type="protein sequence ID" value="KAK7938995.1"/>
    <property type="molecule type" value="Genomic_DNA"/>
</dbReference>
<feature type="compositionally biased region" description="Low complexity" evidence="9">
    <location>
        <begin position="64"/>
        <end position="92"/>
    </location>
</feature>
<feature type="transmembrane region" description="Helical" evidence="10">
    <location>
        <begin position="471"/>
        <end position="498"/>
    </location>
</feature>
<dbReference type="AlphaFoldDB" id="A0AAW0PU08"/>
<keyword evidence="7" id="KW-1015">Disulfide bond</keyword>
<accession>A0AAW0PU08</accession>
<dbReference type="GO" id="GO:0005886">
    <property type="term" value="C:plasma membrane"/>
    <property type="evidence" value="ECO:0007669"/>
    <property type="project" value="UniProtKB-SubCell"/>
</dbReference>
<dbReference type="PANTHER" id="PTHR24037:SF7">
    <property type="entry name" value="FLOCCULATION PROTEIN FLO11 ISOFORM X1-RELATED"/>
    <property type="match status" value="1"/>
</dbReference>
<keyword evidence="4" id="KW-0732">Signal</keyword>
<dbReference type="InterPro" id="IPR000082">
    <property type="entry name" value="SEA_dom"/>
</dbReference>
<evidence type="ECO:0000256" key="4">
    <source>
        <dbReference type="ARBA" id="ARBA00022729"/>
    </source>
</evidence>
<evidence type="ECO:0000256" key="6">
    <source>
        <dbReference type="ARBA" id="ARBA00023136"/>
    </source>
</evidence>
<dbReference type="Gene3D" id="3.30.70.960">
    <property type="entry name" value="SEA domain"/>
    <property type="match status" value="1"/>
</dbReference>
<feature type="compositionally biased region" description="Low complexity" evidence="9">
    <location>
        <begin position="197"/>
        <end position="248"/>
    </location>
</feature>
<dbReference type="Pfam" id="PF01390">
    <property type="entry name" value="SEA"/>
    <property type="match status" value="1"/>
</dbReference>
<dbReference type="PROSITE" id="PS50024">
    <property type="entry name" value="SEA"/>
    <property type="match status" value="1"/>
</dbReference>
<evidence type="ECO:0000256" key="5">
    <source>
        <dbReference type="ARBA" id="ARBA00022737"/>
    </source>
</evidence>
<dbReference type="SUPFAM" id="SSF82671">
    <property type="entry name" value="SEA domain"/>
    <property type="match status" value="1"/>
</dbReference>
<feature type="region of interest" description="Disordered" evidence="9">
    <location>
        <begin position="24"/>
        <end position="138"/>
    </location>
</feature>
<keyword evidence="8" id="KW-0325">Glycoprotein</keyword>
<keyword evidence="5" id="KW-0677">Repeat</keyword>
<feature type="domain" description="SEA" evidence="11">
    <location>
        <begin position="291"/>
        <end position="414"/>
    </location>
</feature>